<accession>A0AAP6GF39</accession>
<sequence length="74" mass="8191">MERLGGIPSGLFVLATIKYLALPLQTALILSSRFMQNANENSYHFMHRQGMDDENEDAGAGVLLADRPVGLCRR</sequence>
<reference evidence="1" key="1">
    <citation type="submission" date="2023-11" db="EMBL/GenBank/DDBJ databases">
        <title>WGS of Aeromonas in Northern Israel.</title>
        <authorList>
            <person name="Hershko Y."/>
        </authorList>
    </citation>
    <scope>NUCLEOTIDE SEQUENCE</scope>
    <source>
        <strain evidence="1">02297</strain>
    </source>
</reference>
<proteinExistence type="predicted"/>
<dbReference type="RefSeq" id="WP_319917978.1">
    <property type="nucleotide sequence ID" value="NZ_JAWZXF010000021.1"/>
</dbReference>
<gene>
    <name evidence="1" type="ORF">SJS82_18985</name>
</gene>
<name>A0AAP6GF39_AERME</name>
<dbReference type="AlphaFoldDB" id="A0AAP6GF39"/>
<dbReference type="Proteomes" id="UP001285835">
    <property type="component" value="Unassembled WGS sequence"/>
</dbReference>
<comment type="caution">
    <text evidence="1">The sequence shown here is derived from an EMBL/GenBank/DDBJ whole genome shotgun (WGS) entry which is preliminary data.</text>
</comment>
<evidence type="ECO:0000313" key="2">
    <source>
        <dbReference type="Proteomes" id="UP001285835"/>
    </source>
</evidence>
<evidence type="ECO:0000313" key="1">
    <source>
        <dbReference type="EMBL" id="MDX7924016.1"/>
    </source>
</evidence>
<protein>
    <submittedName>
        <fullName evidence="1">Uncharacterized protein</fullName>
    </submittedName>
</protein>
<organism evidence="1 2">
    <name type="scientific">Aeromonas media</name>
    <dbReference type="NCBI Taxonomy" id="651"/>
    <lineage>
        <taxon>Bacteria</taxon>
        <taxon>Pseudomonadati</taxon>
        <taxon>Pseudomonadota</taxon>
        <taxon>Gammaproteobacteria</taxon>
        <taxon>Aeromonadales</taxon>
        <taxon>Aeromonadaceae</taxon>
        <taxon>Aeromonas</taxon>
    </lineage>
</organism>
<dbReference type="EMBL" id="JAWZXF010000021">
    <property type="protein sequence ID" value="MDX7924016.1"/>
    <property type="molecule type" value="Genomic_DNA"/>
</dbReference>